<feature type="transmembrane region" description="Helical" evidence="1">
    <location>
        <begin position="82"/>
        <end position="105"/>
    </location>
</feature>
<keyword evidence="1" id="KW-1133">Transmembrane helix</keyword>
<accession>A0A916JLV4</accession>
<proteinExistence type="predicted"/>
<sequence>MSDLVIKNNTGYIRFSDHYIYFTFSDSTRELKHLRERTNLTCAKNKSRIQLNLLFELCLIFLFLTTTLLTLPLIIVFPGLCILTPIAIARVVGYFKIDFNCIFLIPYHKIYLIKLIDNQLEISFRNGDLDKDMVVIKNLNEEDIKQITDFNLLEMFHEKFVKC</sequence>
<evidence type="ECO:0000313" key="2">
    <source>
        <dbReference type="EMBL" id="CAG5080474.1"/>
    </source>
</evidence>
<evidence type="ECO:0000256" key="1">
    <source>
        <dbReference type="SAM" id="Phobius"/>
    </source>
</evidence>
<name>A0A916JLV4_9FLAO</name>
<dbReference type="AlphaFoldDB" id="A0A916JLV4"/>
<organism evidence="2 3">
    <name type="scientific">Parvicella tangerina</name>
    <dbReference type="NCBI Taxonomy" id="2829795"/>
    <lineage>
        <taxon>Bacteria</taxon>
        <taxon>Pseudomonadati</taxon>
        <taxon>Bacteroidota</taxon>
        <taxon>Flavobacteriia</taxon>
        <taxon>Flavobacteriales</taxon>
        <taxon>Parvicellaceae</taxon>
        <taxon>Parvicella</taxon>
    </lineage>
</organism>
<keyword evidence="3" id="KW-1185">Reference proteome</keyword>
<keyword evidence="1" id="KW-0812">Transmembrane</keyword>
<reference evidence="2" key="1">
    <citation type="submission" date="2021-04" db="EMBL/GenBank/DDBJ databases">
        <authorList>
            <person name="Rodrigo-Torres L."/>
            <person name="Arahal R. D."/>
            <person name="Lucena T."/>
        </authorList>
    </citation>
    <scope>NUCLEOTIDE SEQUENCE</scope>
    <source>
        <strain evidence="2">AS29M-1</strain>
    </source>
</reference>
<protein>
    <submittedName>
        <fullName evidence="2">Uncharacterized protein</fullName>
    </submittedName>
</protein>
<dbReference type="Proteomes" id="UP000683507">
    <property type="component" value="Chromosome"/>
</dbReference>
<dbReference type="EMBL" id="OU015584">
    <property type="protein sequence ID" value="CAG5080474.1"/>
    <property type="molecule type" value="Genomic_DNA"/>
</dbReference>
<feature type="transmembrane region" description="Helical" evidence="1">
    <location>
        <begin position="53"/>
        <end position="76"/>
    </location>
</feature>
<dbReference type="KEGG" id="ptan:CRYO30217_01331"/>
<gene>
    <name evidence="2" type="ORF">CRYO30217_01331</name>
</gene>
<evidence type="ECO:0000313" key="3">
    <source>
        <dbReference type="Proteomes" id="UP000683507"/>
    </source>
</evidence>
<keyword evidence="1" id="KW-0472">Membrane</keyword>